<dbReference type="RefSeq" id="WP_200695263.1">
    <property type="nucleotide sequence ID" value="NZ_BAAAYA010000012.1"/>
</dbReference>
<dbReference type="InterPro" id="IPR036366">
    <property type="entry name" value="PGBDSf"/>
</dbReference>
<name>A0ABV8NBZ8_9ACTN</name>
<evidence type="ECO:0000313" key="5">
    <source>
        <dbReference type="Proteomes" id="UP001595871"/>
    </source>
</evidence>
<evidence type="ECO:0000256" key="1">
    <source>
        <dbReference type="ARBA" id="ARBA00004196"/>
    </source>
</evidence>
<dbReference type="EMBL" id="JBHSCF010000054">
    <property type="protein sequence ID" value="MFC4190028.1"/>
    <property type="molecule type" value="Genomic_DNA"/>
</dbReference>
<feature type="compositionally biased region" description="Basic and acidic residues" evidence="3">
    <location>
        <begin position="223"/>
        <end position="235"/>
    </location>
</feature>
<comment type="subcellular location">
    <subcellularLocation>
        <location evidence="1">Cell envelope</location>
    </subcellularLocation>
</comment>
<dbReference type="PANTHER" id="PTHR32347">
    <property type="entry name" value="EFFLUX SYSTEM COMPONENT YKNX-RELATED"/>
    <property type="match status" value="1"/>
</dbReference>
<gene>
    <name evidence="4" type="ORF">ACFO3R_27150</name>
</gene>
<proteinExistence type="predicted"/>
<dbReference type="Gene3D" id="2.40.420.20">
    <property type="match status" value="1"/>
</dbReference>
<dbReference type="InterPro" id="IPR050465">
    <property type="entry name" value="UPF0194_transport"/>
</dbReference>
<feature type="compositionally biased region" description="Polar residues" evidence="3">
    <location>
        <begin position="329"/>
        <end position="338"/>
    </location>
</feature>
<evidence type="ECO:0000313" key="4">
    <source>
        <dbReference type="EMBL" id="MFC4190028.1"/>
    </source>
</evidence>
<organism evidence="4 5">
    <name type="scientific">Streptomyces flavovirens</name>
    <dbReference type="NCBI Taxonomy" id="52258"/>
    <lineage>
        <taxon>Bacteria</taxon>
        <taxon>Bacillati</taxon>
        <taxon>Actinomycetota</taxon>
        <taxon>Actinomycetes</taxon>
        <taxon>Kitasatosporales</taxon>
        <taxon>Streptomycetaceae</taxon>
        <taxon>Streptomyces</taxon>
    </lineage>
</organism>
<dbReference type="Proteomes" id="UP001595871">
    <property type="component" value="Unassembled WGS sequence"/>
</dbReference>
<feature type="region of interest" description="Disordered" evidence="3">
    <location>
        <begin position="329"/>
        <end position="350"/>
    </location>
</feature>
<dbReference type="Gene3D" id="1.10.101.10">
    <property type="entry name" value="PGBD-like superfamily/PGBD"/>
    <property type="match status" value="1"/>
</dbReference>
<keyword evidence="5" id="KW-1185">Reference proteome</keyword>
<evidence type="ECO:0000256" key="3">
    <source>
        <dbReference type="SAM" id="MobiDB-lite"/>
    </source>
</evidence>
<feature type="region of interest" description="Disordered" evidence="3">
    <location>
        <begin position="203"/>
        <end position="235"/>
    </location>
</feature>
<dbReference type="InterPro" id="IPR036365">
    <property type="entry name" value="PGBD-like_sf"/>
</dbReference>
<sequence>MAAVVIGAVALTGAGLVASVVIKSPAQALADAGPPPRDVLTAKVERRVLEDSVIVRGSVTAAQSLEITPTVRGEDGAGAPVVTKLALRTGDTVKAGQVLFEVSGRPVFALKGKLPVYRDLKPESSGDDVAQLQRALGELGHATGGDRSGFFGAGTKAALTSFYASVGYEPVPAQADGGSAVAEAQNAVTAAERALEDLRDAAAPTGEQGAQKGADDGTAVSRQRAEERALADRDEARQTLADARAADGPMLPAGEVVYMEGFPARVDAVTAKVGTSVEGPVMTLSAGALVVQGHLQSYQKGLVRVGQKVEILSEVSGVTAAARVALVSSTPETGQDPSPNGDAGAAPAAPAAGEYRLEVRPDKPLDTQLVGQDVRLTIQAASTKGKALVVPISAISSAADGRTVVTVQEADGTQRRVRVRPGTTGDGYAEIVPQNGDALSVGDEVVTGTDGGTQR</sequence>
<reference evidence="5" key="1">
    <citation type="journal article" date="2019" name="Int. J. Syst. Evol. Microbiol.">
        <title>The Global Catalogue of Microorganisms (GCM) 10K type strain sequencing project: providing services to taxonomists for standard genome sequencing and annotation.</title>
        <authorList>
            <consortium name="The Broad Institute Genomics Platform"/>
            <consortium name="The Broad Institute Genome Sequencing Center for Infectious Disease"/>
            <person name="Wu L."/>
            <person name="Ma J."/>
        </authorList>
    </citation>
    <scope>NUCLEOTIDE SEQUENCE [LARGE SCALE GENOMIC DNA]</scope>
    <source>
        <strain evidence="5">CCM 3243</strain>
    </source>
</reference>
<evidence type="ECO:0000256" key="2">
    <source>
        <dbReference type="ARBA" id="ARBA00023054"/>
    </source>
</evidence>
<accession>A0ABV8NBZ8</accession>
<keyword evidence="2" id="KW-0175">Coiled coil</keyword>
<dbReference type="SUPFAM" id="SSF47090">
    <property type="entry name" value="PGBD-like"/>
    <property type="match status" value="1"/>
</dbReference>
<comment type="caution">
    <text evidence="4">The sequence shown here is derived from an EMBL/GenBank/DDBJ whole genome shotgun (WGS) entry which is preliminary data.</text>
</comment>
<protein>
    <submittedName>
        <fullName evidence="4">Peptidoglycan-binding protein</fullName>
    </submittedName>
</protein>